<evidence type="ECO:0000313" key="2">
    <source>
        <dbReference type="RefSeq" id="XP_021329079.2"/>
    </source>
</evidence>
<sequence length="826" mass="91776">MEFPVDVLVSGRHEDLESSAQSYMNKLLYSNPDNAEYLTLSNTRKIRISPANVGFVPLYGANLKHKVLALFAPEDQFTAVALFLVDQWYTVEDLLRTSNPAREGLVKVRSVGERIVLYVLNRIIYRTMEMGTNEVPFLCHEEDVFAKILWKNGEAVGFYSVKCKGSLCNSFVSQCYLLPVMDSIFVRKSQRSNGHGLQMLEDFVDSFKDDELGLKYPLTTAMQRVCSQYLRRYPADVDLLWEVEGVGGPYQKVKIATKLGSMILQCNHSSWAAEESKNGEVNEVEMTEESLDITEEVVVVKHRKVAEEINDLPISTRTRSSEHKHKKRPREEPEEIAGENRPEKINRLVEPEAETDPDAVPETKEHTDGESGEQGQEVEKNSLQEEFVVTSVASVAETEILVAEVNGEMSESHEDENERSANAEDEPVNQELPLEAEAAIQNGADEEMEADRDAQDDIINTPDESVEAVEQMDQERVTEERQEAEAEVSPLVEDEGELEQKREEEAVSIAEKEAASLVEDEAASVAEEEATSAVEDVAVSAVEDKVASAVEDEAVSAVEEEAASAVEEEAASAVEEEAASAVEEEAASAVEEEAASAVDETEDSDHPPEVPVLLTNLVECVSSLQDNEASDEPVAPEQEASMDESTESPIEETNEPAVNKEDETISDEPLETQESQPGTEDSENEEEKLPEGEDKHEQKEGEETATTEDDDEEGKSSDKIQDSPIGVRVLRGGICKPVPPTPKRTSNRLRKAVIIQEISDEFDDEEEEEKLTSTDEKASTEEDEAVEHSSEEEEEEPPVVDRRVLRRKTKVVQSTPTKAKRRSKNI</sequence>
<dbReference type="GlyGen" id="A0A8M9PW87">
    <property type="glycosylation" value="1 site"/>
</dbReference>
<evidence type="ECO:0007829" key="3">
    <source>
        <dbReference type="PeptideAtlas" id="A0A8M9PW87"/>
    </source>
</evidence>
<dbReference type="PANTHER" id="PTHR22442">
    <property type="match status" value="1"/>
</dbReference>
<dbReference type="Proteomes" id="UP000000437">
    <property type="component" value="Chromosome 21"/>
</dbReference>
<dbReference type="AlphaFoldDB" id="A0A8M9PW87"/>
<reference evidence="2" key="1">
    <citation type="submission" date="2025-08" db="UniProtKB">
        <authorList>
            <consortium name="RefSeq"/>
        </authorList>
    </citation>
    <scope>IDENTIFICATION</scope>
    <source>
        <strain evidence="2">Tuebingen</strain>
        <tissue evidence="2">Fibroblasts and whole tissue</tissue>
    </source>
</reference>
<keyword evidence="3" id="KW-1267">Proteomics identification</keyword>
<gene>
    <name evidence="2" type="primary">fam169ab</name>
</gene>
<accession>A0A8M9PW87</accession>
<dbReference type="InterPro" id="IPR029625">
    <property type="entry name" value="FAM169"/>
</dbReference>
<organism evidence="1 2">
    <name type="scientific">Danio rerio</name>
    <name type="common">Zebrafish</name>
    <name type="synonym">Brachydanio rerio</name>
    <dbReference type="NCBI Taxonomy" id="7955"/>
    <lineage>
        <taxon>Eukaryota</taxon>
        <taxon>Metazoa</taxon>
        <taxon>Chordata</taxon>
        <taxon>Craniata</taxon>
        <taxon>Vertebrata</taxon>
        <taxon>Euteleostomi</taxon>
        <taxon>Actinopterygii</taxon>
        <taxon>Neopterygii</taxon>
        <taxon>Teleostei</taxon>
        <taxon>Ostariophysi</taxon>
        <taxon>Cypriniformes</taxon>
        <taxon>Danionidae</taxon>
        <taxon>Danioninae</taxon>
        <taxon>Danio</taxon>
    </lineage>
</organism>
<keyword evidence="1" id="KW-1185">Reference proteome</keyword>
<dbReference type="RefSeq" id="XP_021329079.2">
    <property type="nucleotide sequence ID" value="XM_021473404.3"/>
</dbReference>
<dbReference type="CTD" id="553309"/>
<proteinExistence type="evidence at protein level"/>
<protein>
    <submittedName>
        <fullName evidence="2">Uncharacterized protein fam169ab</fullName>
    </submittedName>
</protein>
<name>A0A8M9PW87_DANRE</name>
<evidence type="ECO:0000313" key="1">
    <source>
        <dbReference type="Proteomes" id="UP000000437"/>
    </source>
</evidence>
<dbReference type="KEGG" id="dre:553309"/>
<dbReference type="PANTHER" id="PTHR22442:SF3">
    <property type="entry name" value="SOLUBLE LAMIN-ASSOCIATED PROTEIN OF 75 KDA"/>
    <property type="match status" value="1"/>
</dbReference>